<keyword evidence="2" id="KW-1133">Transmembrane helix</keyword>
<keyword evidence="4" id="KW-1185">Reference proteome</keyword>
<organism evidence="3 4">
    <name type="scientific">Corynebacterium mendelii</name>
    <dbReference type="NCBI Taxonomy" id="2765362"/>
    <lineage>
        <taxon>Bacteria</taxon>
        <taxon>Bacillati</taxon>
        <taxon>Actinomycetota</taxon>
        <taxon>Actinomycetes</taxon>
        <taxon>Mycobacteriales</taxon>
        <taxon>Corynebacteriaceae</taxon>
        <taxon>Corynebacterium</taxon>
    </lineage>
</organism>
<keyword evidence="2" id="KW-0812">Transmembrane</keyword>
<feature type="transmembrane region" description="Helical" evidence="2">
    <location>
        <begin position="59"/>
        <end position="78"/>
    </location>
</feature>
<accession>A0A939DY17</accession>
<dbReference type="Proteomes" id="UP000664332">
    <property type="component" value="Unassembled WGS sequence"/>
</dbReference>
<dbReference type="EMBL" id="JAFLEQ010000003">
    <property type="protein sequence ID" value="MBN9643330.1"/>
    <property type="molecule type" value="Genomic_DNA"/>
</dbReference>
<dbReference type="RefSeq" id="WP_207117924.1">
    <property type="nucleotide sequence ID" value="NZ_JAFLEQ010000003.1"/>
</dbReference>
<evidence type="ECO:0000313" key="3">
    <source>
        <dbReference type="EMBL" id="MBN9643330.1"/>
    </source>
</evidence>
<evidence type="ECO:0000313" key="4">
    <source>
        <dbReference type="Proteomes" id="UP000664332"/>
    </source>
</evidence>
<feature type="region of interest" description="Disordered" evidence="1">
    <location>
        <begin position="85"/>
        <end position="108"/>
    </location>
</feature>
<evidence type="ECO:0000256" key="2">
    <source>
        <dbReference type="SAM" id="Phobius"/>
    </source>
</evidence>
<gene>
    <name evidence="3" type="ORF">JZY06_01590</name>
</gene>
<name>A0A939DY17_9CORY</name>
<sequence length="108" mass="11781">MDRPKKRKHVFNWKDNVEFTDKRSPLMRVRAWALLAVLAAGTLLLKASRKNTAATTKWVLSTAAVLLLLVAAVLSVGIRSRRIRRRAGGRTAGSHPRGSKHSAVSAAG</sequence>
<dbReference type="AlphaFoldDB" id="A0A939DY17"/>
<evidence type="ECO:0000256" key="1">
    <source>
        <dbReference type="SAM" id="MobiDB-lite"/>
    </source>
</evidence>
<comment type="caution">
    <text evidence="3">The sequence shown here is derived from an EMBL/GenBank/DDBJ whole genome shotgun (WGS) entry which is preliminary data.</text>
</comment>
<keyword evidence="2" id="KW-0472">Membrane</keyword>
<proteinExistence type="predicted"/>
<reference evidence="3" key="1">
    <citation type="submission" date="2021-03" db="EMBL/GenBank/DDBJ databases">
        <authorList>
            <person name="Sun Q."/>
        </authorList>
    </citation>
    <scope>NUCLEOTIDE SEQUENCE</scope>
    <source>
        <strain evidence="3">CCM 8862</strain>
    </source>
</reference>
<protein>
    <submittedName>
        <fullName evidence="3">Uncharacterized protein</fullName>
    </submittedName>
</protein>